<dbReference type="AlphaFoldDB" id="A0A831TYM7"/>
<protein>
    <submittedName>
        <fullName evidence="1">DUF2442 domain-containing protein</fullName>
    </submittedName>
</protein>
<evidence type="ECO:0000313" key="1">
    <source>
        <dbReference type="EMBL" id="HEN42061.1"/>
    </source>
</evidence>
<name>A0A831TYM7_GEOME</name>
<dbReference type="Gene3D" id="3.30.2020.40">
    <property type="entry name" value="Uncharacterised protein PF10387, DUF2442"/>
    <property type="match status" value="1"/>
</dbReference>
<organism evidence="1">
    <name type="scientific">Geobacter metallireducens</name>
    <dbReference type="NCBI Taxonomy" id="28232"/>
    <lineage>
        <taxon>Bacteria</taxon>
        <taxon>Pseudomonadati</taxon>
        <taxon>Thermodesulfobacteriota</taxon>
        <taxon>Desulfuromonadia</taxon>
        <taxon>Geobacterales</taxon>
        <taxon>Geobacteraceae</taxon>
        <taxon>Geobacter</taxon>
    </lineage>
</organism>
<comment type="caution">
    <text evidence="1">The sequence shown here is derived from an EMBL/GenBank/DDBJ whole genome shotgun (WGS) entry which is preliminary data.</text>
</comment>
<gene>
    <name evidence="1" type="ORF">ENQ87_06735</name>
</gene>
<dbReference type="Pfam" id="PF10387">
    <property type="entry name" value="DUF2442"/>
    <property type="match status" value="1"/>
</dbReference>
<reference evidence="1" key="1">
    <citation type="journal article" date="2020" name="mSystems">
        <title>Genome- and Community-Level Interaction Insights into Carbon Utilization and Element Cycling Functions of Hydrothermarchaeota in Hydrothermal Sediment.</title>
        <authorList>
            <person name="Zhou Z."/>
            <person name="Liu Y."/>
            <person name="Xu W."/>
            <person name="Pan J."/>
            <person name="Luo Z.H."/>
            <person name="Li M."/>
        </authorList>
    </citation>
    <scope>NUCLEOTIDE SEQUENCE [LARGE SCALE GENOMIC DNA]</scope>
    <source>
        <strain evidence="1">SpSt-349</strain>
    </source>
</reference>
<proteinExistence type="predicted"/>
<accession>A0A831TYM7</accession>
<dbReference type="InterPro" id="IPR018841">
    <property type="entry name" value="DUF2442"/>
</dbReference>
<dbReference type="EMBL" id="DSOV01000027">
    <property type="protein sequence ID" value="HEN42061.1"/>
    <property type="molecule type" value="Genomic_DNA"/>
</dbReference>
<sequence>MNRVSCPRNSGHVDERYLHVELKDGRIISTPMSWYPELQNATLAQLAQYRFIW</sequence>